<organism evidence="1 2">
    <name type="scientific">Corallincola holothuriorum</name>
    <dbReference type="NCBI Taxonomy" id="2282215"/>
    <lineage>
        <taxon>Bacteria</taxon>
        <taxon>Pseudomonadati</taxon>
        <taxon>Pseudomonadota</taxon>
        <taxon>Gammaproteobacteria</taxon>
        <taxon>Alteromonadales</taxon>
        <taxon>Psychromonadaceae</taxon>
        <taxon>Corallincola</taxon>
    </lineage>
</organism>
<reference evidence="1 2" key="1">
    <citation type="submission" date="2018-07" db="EMBL/GenBank/DDBJ databases">
        <title>Corallincola holothuriorum sp. nov., a new facultative anaerobe isolated from sea cucumber Apostichopus japonicus.</title>
        <authorList>
            <person name="Xia H."/>
        </authorList>
    </citation>
    <scope>NUCLEOTIDE SEQUENCE [LARGE SCALE GENOMIC DNA]</scope>
    <source>
        <strain evidence="1 2">C4</strain>
    </source>
</reference>
<keyword evidence="2" id="KW-1185">Reference proteome</keyword>
<dbReference type="AlphaFoldDB" id="A0A368NPA5"/>
<dbReference type="Proteomes" id="UP000252558">
    <property type="component" value="Unassembled WGS sequence"/>
</dbReference>
<accession>A0A368NPA5</accession>
<protein>
    <submittedName>
        <fullName evidence="1">Uncharacterized protein</fullName>
    </submittedName>
</protein>
<comment type="caution">
    <text evidence="1">The sequence shown here is derived from an EMBL/GenBank/DDBJ whole genome shotgun (WGS) entry which is preliminary data.</text>
</comment>
<sequence>MRFKQARELLAFVAEARLALANRYQSWLPDLKNPRSQLLLQFLASKEREQQQALVEYMELAPAAALDTWFENTGETDLLERLQAYQLAEDIDEHQLLKLVLKFDNELMALLSQQVPNAVSTETEELLLNLIGHEQERQRRMVHGVARMDDM</sequence>
<evidence type="ECO:0000313" key="2">
    <source>
        <dbReference type="Proteomes" id="UP000252558"/>
    </source>
</evidence>
<proteinExistence type="predicted"/>
<gene>
    <name evidence="1" type="ORF">DU002_03205</name>
</gene>
<dbReference type="EMBL" id="QPID01000002">
    <property type="protein sequence ID" value="RCU51494.1"/>
    <property type="molecule type" value="Genomic_DNA"/>
</dbReference>
<dbReference type="OrthoDB" id="278693at2"/>
<dbReference type="RefSeq" id="WP_114336923.1">
    <property type="nucleotide sequence ID" value="NZ_QPID01000002.1"/>
</dbReference>
<name>A0A368NPA5_9GAMM</name>
<evidence type="ECO:0000313" key="1">
    <source>
        <dbReference type="EMBL" id="RCU51494.1"/>
    </source>
</evidence>